<evidence type="ECO:0000313" key="1">
    <source>
        <dbReference type="EMBL" id="KCZ56745.1"/>
    </source>
</evidence>
<dbReference type="EMBL" id="AWFG01000041">
    <property type="protein sequence ID" value="KCZ56745.1"/>
    <property type="molecule type" value="Genomic_DNA"/>
</dbReference>
<dbReference type="AlphaFoldDB" id="A0A062UKW2"/>
<name>A0A062UKW2_9PROT</name>
<dbReference type="PATRIC" id="fig|1280947.3.peg.2636"/>
<evidence type="ECO:0000313" key="2">
    <source>
        <dbReference type="Proteomes" id="UP000027190"/>
    </source>
</evidence>
<dbReference type="Proteomes" id="UP000027190">
    <property type="component" value="Unassembled WGS sequence"/>
</dbReference>
<accession>A0A062UKW2</accession>
<sequence>MVRLELWQIDGVTIDLEDRDAKVRAVHRIDGTEIIVSFRVTEKQMKGSPASLRQRIELLAADRILSLASFLDV</sequence>
<dbReference type="STRING" id="1280947.HY30_06405"/>
<organism evidence="1 2">
    <name type="scientific">Hyphomonas chukchiensis</name>
    <dbReference type="NCBI Taxonomy" id="1280947"/>
    <lineage>
        <taxon>Bacteria</taxon>
        <taxon>Pseudomonadati</taxon>
        <taxon>Pseudomonadota</taxon>
        <taxon>Alphaproteobacteria</taxon>
        <taxon>Hyphomonadales</taxon>
        <taxon>Hyphomonadaceae</taxon>
        <taxon>Hyphomonas</taxon>
    </lineage>
</organism>
<protein>
    <submittedName>
        <fullName evidence="1">Uncharacterized protein</fullName>
    </submittedName>
</protein>
<proteinExistence type="predicted"/>
<keyword evidence="2" id="KW-1185">Reference proteome</keyword>
<gene>
    <name evidence="1" type="ORF">HY30_06405</name>
</gene>
<reference evidence="1 2" key="1">
    <citation type="journal article" date="2014" name="Antonie Van Leeuwenhoek">
        <title>Hyphomonas beringensis sp. nov. and Hyphomonas chukchiensis sp. nov., isolated from surface seawater of the Bering Sea and Chukchi Sea.</title>
        <authorList>
            <person name="Li C."/>
            <person name="Lai Q."/>
            <person name="Li G."/>
            <person name="Dong C."/>
            <person name="Wang J."/>
            <person name="Liao Y."/>
            <person name="Shao Z."/>
        </authorList>
    </citation>
    <scope>NUCLEOTIDE SEQUENCE [LARGE SCALE GENOMIC DNA]</scope>
    <source>
        <strain evidence="1 2">BH-BN04-4</strain>
    </source>
</reference>
<comment type="caution">
    <text evidence="1">The sequence shown here is derived from an EMBL/GenBank/DDBJ whole genome shotgun (WGS) entry which is preliminary data.</text>
</comment>